<protein>
    <submittedName>
        <fullName evidence="11">Pyruvate formate-lyase activating enzyme</fullName>
    </submittedName>
</protein>
<dbReference type="InterPro" id="IPR034457">
    <property type="entry name" value="Organic_radical-activating"/>
</dbReference>
<evidence type="ECO:0000256" key="3">
    <source>
        <dbReference type="ARBA" id="ARBA00022485"/>
    </source>
</evidence>
<dbReference type="EMBL" id="AFCX01001932">
    <property type="protein sequence ID" value="EHC97820.1"/>
    <property type="molecule type" value="Genomic_DNA"/>
</dbReference>
<dbReference type="SFLD" id="SFLDS00029">
    <property type="entry name" value="Radical_SAM"/>
    <property type="match status" value="1"/>
</dbReference>
<dbReference type="InterPro" id="IPR040074">
    <property type="entry name" value="BssD/PflA/YjjW"/>
</dbReference>
<dbReference type="NCBIfam" id="NF007483">
    <property type="entry name" value="PRK10076.1"/>
    <property type="match status" value="1"/>
</dbReference>
<evidence type="ECO:0000256" key="2">
    <source>
        <dbReference type="ARBA" id="ARBA00009777"/>
    </source>
</evidence>
<evidence type="ECO:0000256" key="5">
    <source>
        <dbReference type="ARBA" id="ARBA00022723"/>
    </source>
</evidence>
<dbReference type="GO" id="GO:0051539">
    <property type="term" value="F:4 iron, 4 sulfur cluster binding"/>
    <property type="evidence" value="ECO:0007669"/>
    <property type="project" value="UniProtKB-KW"/>
</dbReference>
<feature type="domain" description="4Fe-4S ferredoxin-type" evidence="9">
    <location>
        <begin position="62"/>
        <end position="96"/>
    </location>
</feature>
<keyword evidence="8" id="KW-0411">Iron-sulfur</keyword>
<evidence type="ECO:0000313" key="12">
    <source>
        <dbReference type="Proteomes" id="UP000003536"/>
    </source>
</evidence>
<dbReference type="PANTHER" id="PTHR30352:SF4">
    <property type="entry name" value="PYRUVATE FORMATE-LYASE 2-ACTIVATING ENZYME"/>
    <property type="match status" value="1"/>
</dbReference>
<dbReference type="Pfam" id="PF04055">
    <property type="entry name" value="Radical_SAM"/>
    <property type="match status" value="1"/>
</dbReference>
<dbReference type="InterPro" id="IPR058240">
    <property type="entry name" value="rSAM_sf"/>
</dbReference>
<keyword evidence="7" id="KW-0408">Iron</keyword>
<evidence type="ECO:0000256" key="4">
    <source>
        <dbReference type="ARBA" id="ARBA00022691"/>
    </source>
</evidence>
<feature type="domain" description="Radical SAM core" evidence="10">
    <location>
        <begin position="33"/>
        <end position="285"/>
    </location>
</feature>
<keyword evidence="5" id="KW-0479">Metal-binding</keyword>
<comment type="similarity">
    <text evidence="2">Belongs to the organic radical-activating enzymes family.</text>
</comment>
<dbReference type="InterPro" id="IPR001989">
    <property type="entry name" value="Radical_activat_CS"/>
</dbReference>
<dbReference type="SFLD" id="SFLDG01066">
    <property type="entry name" value="organic_radical-activating_enz"/>
    <property type="match status" value="1"/>
</dbReference>
<sequence length="316" mass="35426">MTLFAAPRISCEVVGARDEETARIFNIQRYSLNDGQGIRTVVFFKGCPHTCPWCANPESISPRIETVRRENKCLRCTPCLRDADECPSGAFERIGRDITLDELEREVLKDDIFFRTSGGGVTLSGGEVLMQAPFATRFLQRLRRWGVPCAIETAGDTSASRLLPLARACDEVLFDLKIMDAERAREVINMNLPRVLENLRLLVSEGITVIPRLPLIPGFTLNAENLQCALTLLRSLGIKQVHLTCYRFISTAGSPATVSSVRRAEIPAAWKIMDDERYSRAVGARDRSVSGDGGASRISGHHRRLIWQYLYGIWWQ</sequence>
<comment type="cofactor">
    <cofactor evidence="1">
        <name>[4Fe-4S] cluster</name>
        <dbReference type="ChEBI" id="CHEBI:49883"/>
    </cofactor>
</comment>
<dbReference type="PROSITE" id="PS01087">
    <property type="entry name" value="RADICAL_ACTIVATING"/>
    <property type="match status" value="1"/>
</dbReference>
<proteinExistence type="inferred from homology"/>
<keyword evidence="11" id="KW-0670">Pyruvate</keyword>
<evidence type="ECO:0000259" key="9">
    <source>
        <dbReference type="PROSITE" id="PS51379"/>
    </source>
</evidence>
<dbReference type="GO" id="GO:0016829">
    <property type="term" value="F:lyase activity"/>
    <property type="evidence" value="ECO:0007669"/>
    <property type="project" value="UniProtKB-KW"/>
</dbReference>
<reference evidence="11 12" key="1">
    <citation type="journal article" date="2011" name="BMC Genomics">
        <title>Genome sequencing reveals diversification of virulence factor content and possible host adaptation in distinct subpopulations of Salmonella enterica.</title>
        <authorList>
            <person name="den Bakker H.C."/>
            <person name="Moreno Switt A.I."/>
            <person name="Govoni G."/>
            <person name="Cummings C.A."/>
            <person name="Ranieri M.L."/>
            <person name="Degoricija L."/>
            <person name="Hoelzer K."/>
            <person name="Rodriguez-Rivera L.D."/>
            <person name="Brown S."/>
            <person name="Bolchacova E."/>
            <person name="Furtado M.R."/>
            <person name="Wiedmann M."/>
        </authorList>
    </citation>
    <scope>NUCLEOTIDE SEQUENCE [LARGE SCALE GENOMIC DNA]</scope>
    <source>
        <strain evidence="11 12">A4-580</strain>
    </source>
</reference>
<evidence type="ECO:0000256" key="6">
    <source>
        <dbReference type="ARBA" id="ARBA00023002"/>
    </source>
</evidence>
<dbReference type="GO" id="GO:0016491">
    <property type="term" value="F:oxidoreductase activity"/>
    <property type="evidence" value="ECO:0007669"/>
    <property type="project" value="UniProtKB-KW"/>
</dbReference>
<evidence type="ECO:0000313" key="11">
    <source>
        <dbReference type="EMBL" id="EHC97820.1"/>
    </source>
</evidence>
<evidence type="ECO:0000256" key="7">
    <source>
        <dbReference type="ARBA" id="ARBA00023004"/>
    </source>
</evidence>
<evidence type="ECO:0000256" key="1">
    <source>
        <dbReference type="ARBA" id="ARBA00001966"/>
    </source>
</evidence>
<dbReference type="GO" id="GO:0046872">
    <property type="term" value="F:metal ion binding"/>
    <property type="evidence" value="ECO:0007669"/>
    <property type="project" value="UniProtKB-KW"/>
</dbReference>
<gene>
    <name evidence="11" type="ORF">LTSEWAN_5956</name>
</gene>
<dbReference type="SUPFAM" id="SSF102114">
    <property type="entry name" value="Radical SAM enzymes"/>
    <property type="match status" value="1"/>
</dbReference>
<dbReference type="PROSITE" id="PS51379">
    <property type="entry name" value="4FE4S_FER_2"/>
    <property type="match status" value="1"/>
</dbReference>
<evidence type="ECO:0000256" key="8">
    <source>
        <dbReference type="ARBA" id="ARBA00023014"/>
    </source>
</evidence>
<dbReference type="InterPro" id="IPR013785">
    <property type="entry name" value="Aldolase_TIM"/>
</dbReference>
<dbReference type="InterPro" id="IPR017896">
    <property type="entry name" value="4Fe4S_Fe-S-bd"/>
</dbReference>
<keyword evidence="11" id="KW-0456">Lyase</keyword>
<evidence type="ECO:0000259" key="10">
    <source>
        <dbReference type="PROSITE" id="PS51918"/>
    </source>
</evidence>
<keyword evidence="6" id="KW-0560">Oxidoreductase</keyword>
<keyword evidence="4" id="KW-0949">S-adenosyl-L-methionine</keyword>
<dbReference type="InterPro" id="IPR007197">
    <property type="entry name" value="rSAM"/>
</dbReference>
<dbReference type="AlphaFoldDB" id="G5SJL9"/>
<dbReference type="SFLD" id="SFLDG01118">
    <property type="entry name" value="activating_enzymes__group_2"/>
    <property type="match status" value="1"/>
</dbReference>
<comment type="caution">
    <text evidence="11">The sequence shown here is derived from an EMBL/GenBank/DDBJ whole genome shotgun (WGS) entry which is preliminary data.</text>
</comment>
<organism evidence="11 12">
    <name type="scientific">Salmonella enterica subsp. enterica serovar Wandsworth str. A4-580</name>
    <dbReference type="NCBI Taxonomy" id="913086"/>
    <lineage>
        <taxon>Bacteria</taxon>
        <taxon>Pseudomonadati</taxon>
        <taxon>Pseudomonadota</taxon>
        <taxon>Gammaproteobacteria</taxon>
        <taxon>Enterobacterales</taxon>
        <taxon>Enterobacteriaceae</taxon>
        <taxon>Salmonella</taxon>
    </lineage>
</organism>
<accession>G5SJL9</accession>
<dbReference type="PANTHER" id="PTHR30352">
    <property type="entry name" value="PYRUVATE FORMATE-LYASE-ACTIVATING ENZYME"/>
    <property type="match status" value="1"/>
</dbReference>
<dbReference type="PATRIC" id="fig|913086.3.peg.4617"/>
<keyword evidence="3" id="KW-0004">4Fe-4S</keyword>
<dbReference type="PROSITE" id="PS51918">
    <property type="entry name" value="RADICAL_SAM"/>
    <property type="match status" value="1"/>
</dbReference>
<dbReference type="Proteomes" id="UP000003536">
    <property type="component" value="Unassembled WGS sequence"/>
</dbReference>
<name>G5SJL9_SALET</name>
<dbReference type="Gene3D" id="3.20.20.70">
    <property type="entry name" value="Aldolase class I"/>
    <property type="match status" value="1"/>
</dbReference>